<feature type="region of interest" description="Disordered" evidence="2">
    <location>
        <begin position="67"/>
        <end position="90"/>
    </location>
</feature>
<dbReference type="Pfam" id="PF07065">
    <property type="entry name" value="D123"/>
    <property type="match status" value="1"/>
</dbReference>
<dbReference type="Proteomes" id="UP001345013">
    <property type="component" value="Unassembled WGS sequence"/>
</dbReference>
<gene>
    <name evidence="3" type="ORF">LTR24_004647</name>
</gene>
<evidence type="ECO:0000256" key="1">
    <source>
        <dbReference type="ARBA" id="ARBA00011047"/>
    </source>
</evidence>
<evidence type="ECO:0000313" key="3">
    <source>
        <dbReference type="EMBL" id="KAK5092988.1"/>
    </source>
</evidence>
<organism evidence="3 4">
    <name type="scientific">Lithohypha guttulata</name>
    <dbReference type="NCBI Taxonomy" id="1690604"/>
    <lineage>
        <taxon>Eukaryota</taxon>
        <taxon>Fungi</taxon>
        <taxon>Dikarya</taxon>
        <taxon>Ascomycota</taxon>
        <taxon>Pezizomycotina</taxon>
        <taxon>Eurotiomycetes</taxon>
        <taxon>Chaetothyriomycetidae</taxon>
        <taxon>Chaetothyriales</taxon>
        <taxon>Trichomeriaceae</taxon>
        <taxon>Lithohypha</taxon>
    </lineage>
</organism>
<accession>A0ABR0KB61</accession>
<comment type="similarity">
    <text evidence="1">Belongs to the CDC123 family.</text>
</comment>
<evidence type="ECO:0000313" key="4">
    <source>
        <dbReference type="Proteomes" id="UP001345013"/>
    </source>
</evidence>
<comment type="caution">
    <text evidence="3">The sequence shown here is derived from an EMBL/GenBank/DDBJ whole genome shotgun (WGS) entry which is preliminary data.</text>
</comment>
<dbReference type="EMBL" id="JAVRRG010000049">
    <property type="protein sequence ID" value="KAK5092988.1"/>
    <property type="molecule type" value="Genomic_DNA"/>
</dbReference>
<evidence type="ECO:0008006" key="5">
    <source>
        <dbReference type="Google" id="ProtNLM"/>
    </source>
</evidence>
<sequence length="346" mass="39991">MSQIPIDMTDANQHTTLPFPPIPAQHILNCSFHAWHPKYRTKTPKARLIPLSQAFVDYLRADGIILPPEATRNDDDSGYSDDEDEEDPSEAWPEIHDKIKSTIAELGGKVVPKLNWSAPKDATWMSSTNDMECRTANEVYLLLKSSDFITHDLEQAFDGCDDTADVPYHLVLRKSFNLNPSLEFRCFVRDKKLIAITQRDMNHFEFLFDLRSDFSLQIEDFFDETLKDFPDPNFTFDVYIPPPHERVWLIDINPWAPRTDPLLFSWLELLTMDEPEDEDFVPEFRLVQRDDPEAYQFSATKYSAHKLPKDVVDASMTPSGMKDMMEEWKRVMDGEGQEDSETDEAG</sequence>
<keyword evidence="4" id="KW-1185">Reference proteome</keyword>
<dbReference type="InterPro" id="IPR009772">
    <property type="entry name" value="CDC123"/>
</dbReference>
<dbReference type="PANTHER" id="PTHR15323:SF6">
    <property type="entry name" value="CELL DIVISION CYCLE PROTEIN 123 HOMOLOG"/>
    <property type="match status" value="1"/>
</dbReference>
<dbReference type="PANTHER" id="PTHR15323">
    <property type="entry name" value="D123 PROTEIN"/>
    <property type="match status" value="1"/>
</dbReference>
<evidence type="ECO:0000256" key="2">
    <source>
        <dbReference type="SAM" id="MobiDB-lite"/>
    </source>
</evidence>
<name>A0ABR0KB61_9EURO</name>
<protein>
    <recommendedName>
        <fullName evidence="5">Cell division cycle protein 123</fullName>
    </recommendedName>
</protein>
<reference evidence="3 4" key="1">
    <citation type="submission" date="2023-08" db="EMBL/GenBank/DDBJ databases">
        <title>Black Yeasts Isolated from many extreme environments.</title>
        <authorList>
            <person name="Coleine C."/>
            <person name="Stajich J.E."/>
            <person name="Selbmann L."/>
        </authorList>
    </citation>
    <scope>NUCLEOTIDE SEQUENCE [LARGE SCALE GENOMIC DNA]</scope>
    <source>
        <strain evidence="3 4">CCFEE 5885</strain>
    </source>
</reference>
<proteinExistence type="inferred from homology"/>
<feature type="compositionally biased region" description="Acidic residues" evidence="2">
    <location>
        <begin position="76"/>
        <end position="89"/>
    </location>
</feature>